<sequence length="77" mass="8793">MNSSAAPIRLCPAKFGSLCFRGHAKLDTCYCYRVQQELQKFKKEASISIKKEFRDLTSRQVHPGNAICFAVNHFLQD</sequence>
<dbReference type="Proteomes" id="UP000887576">
    <property type="component" value="Unplaced"/>
</dbReference>
<protein>
    <submittedName>
        <fullName evidence="2">Uncharacterized protein</fullName>
    </submittedName>
</protein>
<organism evidence="1 2">
    <name type="scientific">Panagrolaimus sp. JU765</name>
    <dbReference type="NCBI Taxonomy" id="591449"/>
    <lineage>
        <taxon>Eukaryota</taxon>
        <taxon>Metazoa</taxon>
        <taxon>Ecdysozoa</taxon>
        <taxon>Nematoda</taxon>
        <taxon>Chromadorea</taxon>
        <taxon>Rhabditida</taxon>
        <taxon>Tylenchina</taxon>
        <taxon>Panagrolaimomorpha</taxon>
        <taxon>Panagrolaimoidea</taxon>
        <taxon>Panagrolaimidae</taxon>
        <taxon>Panagrolaimus</taxon>
    </lineage>
</organism>
<evidence type="ECO:0000313" key="2">
    <source>
        <dbReference type="WBParaSite" id="JU765_v2.g10262.t1"/>
    </source>
</evidence>
<name>A0AC34PV23_9BILA</name>
<accession>A0AC34PV23</accession>
<proteinExistence type="predicted"/>
<reference evidence="2" key="1">
    <citation type="submission" date="2022-11" db="UniProtKB">
        <authorList>
            <consortium name="WormBaseParasite"/>
        </authorList>
    </citation>
    <scope>IDENTIFICATION</scope>
</reference>
<dbReference type="WBParaSite" id="JU765_v2.g10262.t1">
    <property type="protein sequence ID" value="JU765_v2.g10262.t1"/>
    <property type="gene ID" value="JU765_v2.g10262"/>
</dbReference>
<evidence type="ECO:0000313" key="1">
    <source>
        <dbReference type="Proteomes" id="UP000887576"/>
    </source>
</evidence>